<gene>
    <name evidence="3" type="ORF">C5167_023916</name>
</gene>
<evidence type="ECO:0000313" key="4">
    <source>
        <dbReference type="Proteomes" id="UP000316621"/>
    </source>
</evidence>
<organism evidence="3 4">
    <name type="scientific">Papaver somniferum</name>
    <name type="common">Opium poppy</name>
    <dbReference type="NCBI Taxonomy" id="3469"/>
    <lineage>
        <taxon>Eukaryota</taxon>
        <taxon>Viridiplantae</taxon>
        <taxon>Streptophyta</taxon>
        <taxon>Embryophyta</taxon>
        <taxon>Tracheophyta</taxon>
        <taxon>Spermatophyta</taxon>
        <taxon>Magnoliopsida</taxon>
        <taxon>Ranunculales</taxon>
        <taxon>Papaveraceae</taxon>
        <taxon>Papaveroideae</taxon>
        <taxon>Papaver</taxon>
    </lineage>
</organism>
<name>A0A4Y7JQ06_PAPSO</name>
<dbReference type="PANTHER" id="PTHR12203">
    <property type="entry name" value="KDEL LYS-ASP-GLU-LEU CONTAINING - RELATED"/>
    <property type="match status" value="1"/>
</dbReference>
<reference evidence="3 4" key="1">
    <citation type="journal article" date="2018" name="Science">
        <title>The opium poppy genome and morphinan production.</title>
        <authorList>
            <person name="Guo L."/>
            <person name="Winzer T."/>
            <person name="Yang X."/>
            <person name="Li Y."/>
            <person name="Ning Z."/>
            <person name="He Z."/>
            <person name="Teodor R."/>
            <person name="Lu Y."/>
            <person name="Bowser T.A."/>
            <person name="Graham I.A."/>
            <person name="Ye K."/>
        </authorList>
    </citation>
    <scope>NUCLEOTIDE SEQUENCE [LARGE SCALE GENOMIC DNA]</scope>
    <source>
        <strain evidence="4">cv. HN1</strain>
        <tissue evidence="3">Leaves</tissue>
    </source>
</reference>
<evidence type="ECO:0000256" key="1">
    <source>
        <dbReference type="SAM" id="MobiDB-lite"/>
    </source>
</evidence>
<dbReference type="InterPro" id="IPR006598">
    <property type="entry name" value="CAP10"/>
</dbReference>
<feature type="region of interest" description="Disordered" evidence="1">
    <location>
        <begin position="1"/>
        <end position="21"/>
    </location>
</feature>
<dbReference type="Proteomes" id="UP000316621">
    <property type="component" value="Chromosome 5"/>
</dbReference>
<keyword evidence="4" id="KW-1185">Reference proteome</keyword>
<dbReference type="PANTHER" id="PTHR12203:SF108">
    <property type="entry name" value="O-GLUCOSYLTRANSFERASE RUMI HOMOLOG"/>
    <property type="match status" value="1"/>
</dbReference>
<dbReference type="Gramene" id="RZC62112">
    <property type="protein sequence ID" value="RZC62112"/>
    <property type="gene ID" value="C5167_023916"/>
</dbReference>
<dbReference type="SMART" id="SM00672">
    <property type="entry name" value="CAP10"/>
    <property type="match status" value="2"/>
</dbReference>
<feature type="domain" description="Glycosyl transferase CAP10" evidence="2">
    <location>
        <begin position="677"/>
        <end position="926"/>
    </location>
</feature>
<accession>A0A4Y7JQ06</accession>
<dbReference type="Pfam" id="PF05686">
    <property type="entry name" value="Glyco_transf_90"/>
    <property type="match status" value="3"/>
</dbReference>
<evidence type="ECO:0000313" key="3">
    <source>
        <dbReference type="EMBL" id="RZC62112.1"/>
    </source>
</evidence>
<proteinExistence type="predicted"/>
<feature type="domain" description="Glycosyl transferase CAP10" evidence="2">
    <location>
        <begin position="222"/>
        <end position="441"/>
    </location>
</feature>
<dbReference type="AlphaFoldDB" id="A0A4Y7JQ06"/>
<dbReference type="OMA" id="FAVEYGN"/>
<feature type="compositionally biased region" description="Low complexity" evidence="1">
    <location>
        <begin position="8"/>
        <end position="21"/>
    </location>
</feature>
<dbReference type="EMBL" id="CM010719">
    <property type="protein sequence ID" value="RZC62112.1"/>
    <property type="molecule type" value="Genomic_DNA"/>
</dbReference>
<evidence type="ECO:0000259" key="2">
    <source>
        <dbReference type="SMART" id="SM00672"/>
    </source>
</evidence>
<dbReference type="InterPro" id="IPR051091">
    <property type="entry name" value="O-Glucosyltr/Glycosyltrsf_90"/>
</dbReference>
<sequence length="1005" mass="116663">MVHGLGRASESSKGSAKSGASNYNSRFRKLCNTAKVCHITWDTAPVEIYCLPTFTGLPDLLNLVASGKTATAVFIAVLFVGAYMYSDYIDRNIFLLSNNSFKIPREKTPNRREASLSCVLVNQTYSCPSNSQGNEDSTISSSSSTEVCPEYFRWIHEDLQPWRNTGITEEVVISARSRVGFRLVIVDGKVYVETYKKDSSIASRDTFTLWGILQLLRKYPKKLPDLDLMFDSHDRPVIKFEDYQGPNATPPPPIFRYCNLPGFMDLRTRWRDRNPYAYWKGNTNVATPRKDLMLCNVSEKQDWNARLYVQDWEKETQNGFRESNLANQCTHRYKIYVEGYAWSVSEKYILACDSLTLLIKTEFHDFYTRSLLPMKHYWPIKDGDKCRSIKFAVEWGKNHTEKVKEIGKTASNFIQEELKMDYIYDYLYHHLNEYSKLLRYKPVIPPNAVEFCSETMLCPSEGLQKQFMVESMVEHASETGPCTMPPPFDALYLQSFFRQKTDSIREVEMWENKFWESQPKLDSSKHTSKGISPVLPRSSNILLSNRIGGTPNSKNTVKIPRGKIPNRREASLSCVLVNQTYSCPSNSPGNEDSTISSSSTEVCPEYFRWIHEDLQPWRNTGITEEVVRSAKSRAGFRLVIVDGKVFVETYKKDLGTNSRDIFSLWGILQLLRKYPNQLPDLDLMFDSHDRPVIKSNDYQGPNATAPPPIFRYCNHPGFMDLVLPDWSFWGWPETNIKPWDTLLEELKEGNMRTRWQDRDPYAYWKGNPNVAGLRKDLMLCNVSEKQDWNARLYAQDWDKETQKGFGESNVANQCTHRYKIYVEGSAWSVSEKYILACDSLTLLIKPKYHDFYTRSLLPMKHYWPIKYGDKCRSIKFAVEWGKNHTEKVKEIGKTASNFIQEQLKMDYIYDYLYHHLNEYAKLLRYKPVIPLNAVEFCSETMLCPSEGLQKQFMVESMVEHASEIGPCTMPPPFDALYLQYFFRQKTDSIKQVEMWENKFWESQPK</sequence>
<protein>
    <recommendedName>
        <fullName evidence="2">Glycosyl transferase CAP10 domain-containing protein</fullName>
    </recommendedName>
</protein>